<dbReference type="PANTHER" id="PTHR43976">
    <property type="entry name" value="SHORT CHAIN DEHYDROGENASE"/>
    <property type="match status" value="1"/>
</dbReference>
<evidence type="ECO:0000256" key="1">
    <source>
        <dbReference type="ARBA" id="ARBA00006484"/>
    </source>
</evidence>
<dbReference type="PANTHER" id="PTHR43976:SF16">
    <property type="entry name" value="SHORT-CHAIN DEHYDROGENASE_REDUCTASE FAMILY PROTEIN"/>
    <property type="match status" value="1"/>
</dbReference>
<dbReference type="PRINTS" id="PR00080">
    <property type="entry name" value="SDRFAMILY"/>
</dbReference>
<evidence type="ECO:0000313" key="4">
    <source>
        <dbReference type="EMBL" id="MBB4885216.1"/>
    </source>
</evidence>
<dbReference type="AlphaFoldDB" id="A0A7W7PC25"/>
<keyword evidence="5" id="KW-1185">Reference proteome</keyword>
<dbReference type="Proteomes" id="UP000556436">
    <property type="component" value="Unassembled WGS sequence"/>
</dbReference>
<accession>A0A7W7PC25</accession>
<evidence type="ECO:0000256" key="3">
    <source>
        <dbReference type="RuleBase" id="RU000363"/>
    </source>
</evidence>
<dbReference type="Gene3D" id="3.10.450.50">
    <property type="match status" value="1"/>
</dbReference>
<dbReference type="SUPFAM" id="SSF54427">
    <property type="entry name" value="NTF2-like"/>
    <property type="match status" value="1"/>
</dbReference>
<dbReference type="InterPro" id="IPR036291">
    <property type="entry name" value="NAD(P)-bd_dom_sf"/>
</dbReference>
<reference evidence="4 5" key="1">
    <citation type="submission" date="2020-08" db="EMBL/GenBank/DDBJ databases">
        <title>Genomic Encyclopedia of Type Strains, Phase III (KMG-III): the genomes of soil and plant-associated and newly described type strains.</title>
        <authorList>
            <person name="Whitman W."/>
        </authorList>
    </citation>
    <scope>NUCLEOTIDE SEQUENCE [LARGE SCALE GENOMIC DNA]</scope>
    <source>
        <strain evidence="4 5">CECT 3265</strain>
    </source>
</reference>
<gene>
    <name evidence="4" type="ORF">FHS38_001244</name>
</gene>
<dbReference type="EMBL" id="JACHJG010000002">
    <property type="protein sequence ID" value="MBB4885216.1"/>
    <property type="molecule type" value="Genomic_DNA"/>
</dbReference>
<dbReference type="RefSeq" id="WP_184731555.1">
    <property type="nucleotide sequence ID" value="NZ_BMRW01000006.1"/>
</dbReference>
<dbReference type="InterPro" id="IPR002347">
    <property type="entry name" value="SDR_fam"/>
</dbReference>
<dbReference type="GO" id="GO:0030638">
    <property type="term" value="P:polyketide metabolic process"/>
    <property type="evidence" value="ECO:0007669"/>
    <property type="project" value="InterPro"/>
</dbReference>
<sequence>MTGKVWFITTSARGLGREIAEAALRAGDRVAATARDARRLDGLVRAYGRAVLPIPLDVTDPAAAREAVDEAVRAFGRIDVVVNNAGCVDPVSLPAAVEDTRLLGVVNVTEAALPVLRRQGKGHVLNVSVPGRSPYRLSDVAVRGFSEVLAEEVAPLGIKVTVVEPGGPDSGFRQEGSPRAADDPAKVADAVRRLVELDDPPVRTLLGSDAPARPVAVVRRHLDEVVNNGYHDLVDELWAEDLHCHGGSLGDFHGRDAWKTFLGANTDALADLCLDVKDVVASGDKVAVRFVARVTHSGPFMGVPATGRKAEWLGIGIYTVRDGRIIDAWFGEDWLGMLVQLGAVTLPTA</sequence>
<dbReference type="PRINTS" id="PR00081">
    <property type="entry name" value="GDHRDH"/>
</dbReference>
<dbReference type="InterPro" id="IPR009959">
    <property type="entry name" value="Cyclase_SnoaL-like"/>
</dbReference>
<dbReference type="Pfam" id="PF07366">
    <property type="entry name" value="SnoaL"/>
    <property type="match status" value="1"/>
</dbReference>
<dbReference type="GO" id="GO:0016491">
    <property type="term" value="F:oxidoreductase activity"/>
    <property type="evidence" value="ECO:0007669"/>
    <property type="project" value="UniProtKB-KW"/>
</dbReference>
<dbReference type="SUPFAM" id="SSF51735">
    <property type="entry name" value="NAD(P)-binding Rossmann-fold domains"/>
    <property type="match status" value="1"/>
</dbReference>
<evidence type="ECO:0000256" key="2">
    <source>
        <dbReference type="ARBA" id="ARBA00023002"/>
    </source>
</evidence>
<organism evidence="4 5">
    <name type="scientific">Streptomyces netropsis</name>
    <name type="common">Streptoverticillium netropsis</name>
    <dbReference type="NCBI Taxonomy" id="55404"/>
    <lineage>
        <taxon>Bacteria</taxon>
        <taxon>Bacillati</taxon>
        <taxon>Actinomycetota</taxon>
        <taxon>Actinomycetes</taxon>
        <taxon>Kitasatosporales</taxon>
        <taxon>Streptomycetaceae</taxon>
        <taxon>Streptomyces</taxon>
    </lineage>
</organism>
<dbReference type="InterPro" id="IPR032710">
    <property type="entry name" value="NTF2-like_dom_sf"/>
</dbReference>
<evidence type="ECO:0000313" key="5">
    <source>
        <dbReference type="Proteomes" id="UP000556436"/>
    </source>
</evidence>
<keyword evidence="2" id="KW-0560">Oxidoreductase</keyword>
<proteinExistence type="inferred from homology"/>
<comment type="caution">
    <text evidence="4">The sequence shown here is derived from an EMBL/GenBank/DDBJ whole genome shotgun (WGS) entry which is preliminary data.</text>
</comment>
<protein>
    <submittedName>
        <fullName evidence="4">NAD(P)-dependent dehydrogenase (Short-subunit alcohol dehydrogenase family)/predicted ester cyclase</fullName>
    </submittedName>
</protein>
<name>A0A7W7PC25_STRNE</name>
<dbReference type="InterPro" id="IPR051911">
    <property type="entry name" value="SDR_oxidoreductase"/>
</dbReference>
<comment type="similarity">
    <text evidence="1 3">Belongs to the short-chain dehydrogenases/reductases (SDR) family.</text>
</comment>
<dbReference type="Pfam" id="PF00106">
    <property type="entry name" value="adh_short"/>
    <property type="match status" value="1"/>
</dbReference>
<dbReference type="Gene3D" id="3.40.50.720">
    <property type="entry name" value="NAD(P)-binding Rossmann-like Domain"/>
    <property type="match status" value="1"/>
</dbReference>